<protein>
    <submittedName>
        <fullName evidence="3">Cupin domain-containing protein</fullName>
    </submittedName>
    <submittedName>
        <fullName evidence="4">Transcriptional regulator, contains XRE-family HTH domain</fullName>
    </submittedName>
</protein>
<dbReference type="OrthoDB" id="34624at2"/>
<dbReference type="InterPro" id="IPR050807">
    <property type="entry name" value="TransReg_Diox_bact_type"/>
</dbReference>
<dbReference type="GO" id="GO:0005829">
    <property type="term" value="C:cytosol"/>
    <property type="evidence" value="ECO:0007669"/>
    <property type="project" value="TreeGrafter"/>
</dbReference>
<accession>A0A1G6ZZM7</accession>
<name>A0A1G6ZZM7_9BACL</name>
<dbReference type="EMBL" id="RWGW01000005">
    <property type="protein sequence ID" value="RSK35642.1"/>
    <property type="molecule type" value="Genomic_DNA"/>
</dbReference>
<dbReference type="PANTHER" id="PTHR46797:SF1">
    <property type="entry name" value="METHYLPHOSPHONATE SYNTHASE"/>
    <property type="match status" value="1"/>
</dbReference>
<reference evidence="4 5" key="1">
    <citation type="submission" date="2016-10" db="EMBL/GenBank/DDBJ databases">
        <authorList>
            <person name="de Groot N.N."/>
        </authorList>
    </citation>
    <scope>NUCLEOTIDE SEQUENCE [LARGE SCALE GENOMIC DNA]</scope>
    <source>
        <strain evidence="4 5">CGMCC 1.6762</strain>
    </source>
</reference>
<dbReference type="CDD" id="cd00093">
    <property type="entry name" value="HTH_XRE"/>
    <property type="match status" value="1"/>
</dbReference>
<organism evidence="4 5">
    <name type="scientific">Bhargavaea beijingensis</name>
    <dbReference type="NCBI Taxonomy" id="426756"/>
    <lineage>
        <taxon>Bacteria</taxon>
        <taxon>Bacillati</taxon>
        <taxon>Bacillota</taxon>
        <taxon>Bacilli</taxon>
        <taxon>Bacillales</taxon>
        <taxon>Caryophanaceae</taxon>
        <taxon>Bhargavaea</taxon>
    </lineage>
</organism>
<dbReference type="EMBL" id="FNAR01000003">
    <property type="protein sequence ID" value="SDE07707.1"/>
    <property type="molecule type" value="Genomic_DNA"/>
</dbReference>
<dbReference type="Gene3D" id="1.10.260.40">
    <property type="entry name" value="lambda repressor-like DNA-binding domains"/>
    <property type="match status" value="1"/>
</dbReference>
<sequence>MNRSLGQKIKSIRKDKQKTLKQVAEQTGFSISFLSQLERGKSSATLESLKKISVALGVSPGHFFEEEAGGQAEDGNMIMAERIAAYGVHYRNLAPGFSAPDFMPMQVSLEPGQNGGQPITHAGQEFVYVLEGTLTVEVGGQLSVLTSGQSLFYDAGESHYWYNRSDGRTVFLCISSDTGK</sequence>
<dbReference type="Proteomes" id="UP000198823">
    <property type="component" value="Unassembled WGS sequence"/>
</dbReference>
<dbReference type="SUPFAM" id="SSF51182">
    <property type="entry name" value="RmlC-like cupins"/>
    <property type="match status" value="1"/>
</dbReference>
<dbReference type="Gene3D" id="2.60.120.10">
    <property type="entry name" value="Jelly Rolls"/>
    <property type="match status" value="1"/>
</dbReference>
<evidence type="ECO:0000259" key="2">
    <source>
        <dbReference type="PROSITE" id="PS50943"/>
    </source>
</evidence>
<dbReference type="PANTHER" id="PTHR46797">
    <property type="entry name" value="HTH-TYPE TRANSCRIPTIONAL REGULATOR"/>
    <property type="match status" value="1"/>
</dbReference>
<dbReference type="InterPro" id="IPR001387">
    <property type="entry name" value="Cro/C1-type_HTH"/>
</dbReference>
<dbReference type="InterPro" id="IPR011051">
    <property type="entry name" value="RmlC_Cupin_sf"/>
</dbReference>
<dbReference type="InterPro" id="IPR010982">
    <property type="entry name" value="Lambda_DNA-bd_dom_sf"/>
</dbReference>
<dbReference type="InterPro" id="IPR014710">
    <property type="entry name" value="RmlC-like_jellyroll"/>
</dbReference>
<evidence type="ECO:0000313" key="6">
    <source>
        <dbReference type="Proteomes" id="UP000272481"/>
    </source>
</evidence>
<dbReference type="STRING" id="426756.SAMN04488126_103123"/>
<keyword evidence="6" id="KW-1185">Reference proteome</keyword>
<dbReference type="GO" id="GO:0003677">
    <property type="term" value="F:DNA binding"/>
    <property type="evidence" value="ECO:0007669"/>
    <property type="project" value="UniProtKB-KW"/>
</dbReference>
<dbReference type="InterPro" id="IPR013096">
    <property type="entry name" value="Cupin_2"/>
</dbReference>
<dbReference type="SMART" id="SM00530">
    <property type="entry name" value="HTH_XRE"/>
    <property type="match status" value="1"/>
</dbReference>
<reference evidence="3 6" key="2">
    <citation type="submission" date="2018-12" db="EMBL/GenBank/DDBJ databases">
        <title>Comparitive functional genomics of dry heat resistant strains isolated from the viking spacecraft.</title>
        <authorList>
            <person name="Seuylemezian A."/>
            <person name="Vaishampayan P."/>
        </authorList>
    </citation>
    <scope>NUCLEOTIDE SEQUENCE [LARGE SCALE GENOMIC DNA]</scope>
    <source>
        <strain evidence="3 6">M6-11</strain>
    </source>
</reference>
<dbReference type="Pfam" id="PF01381">
    <property type="entry name" value="HTH_3"/>
    <property type="match status" value="1"/>
</dbReference>
<keyword evidence="1" id="KW-0238">DNA-binding</keyword>
<dbReference type="CDD" id="cd02209">
    <property type="entry name" value="cupin_XRE_C"/>
    <property type="match status" value="1"/>
</dbReference>
<dbReference type="SUPFAM" id="SSF47413">
    <property type="entry name" value="lambda repressor-like DNA-binding domains"/>
    <property type="match status" value="1"/>
</dbReference>
<evidence type="ECO:0000313" key="3">
    <source>
        <dbReference type="EMBL" id="RSK35642.1"/>
    </source>
</evidence>
<dbReference type="GO" id="GO:0003700">
    <property type="term" value="F:DNA-binding transcription factor activity"/>
    <property type="evidence" value="ECO:0007669"/>
    <property type="project" value="TreeGrafter"/>
</dbReference>
<dbReference type="Proteomes" id="UP000272481">
    <property type="component" value="Unassembled WGS sequence"/>
</dbReference>
<dbReference type="Pfam" id="PF07883">
    <property type="entry name" value="Cupin_2"/>
    <property type="match status" value="1"/>
</dbReference>
<dbReference type="AlphaFoldDB" id="A0A1G6ZZM7"/>
<dbReference type="RefSeq" id="WP_092094770.1">
    <property type="nucleotide sequence ID" value="NZ_FNAR01000003.1"/>
</dbReference>
<feature type="domain" description="HTH cro/C1-type" evidence="2">
    <location>
        <begin position="9"/>
        <end position="63"/>
    </location>
</feature>
<evidence type="ECO:0000313" key="5">
    <source>
        <dbReference type="Proteomes" id="UP000198823"/>
    </source>
</evidence>
<proteinExistence type="predicted"/>
<evidence type="ECO:0000313" key="4">
    <source>
        <dbReference type="EMBL" id="SDE07707.1"/>
    </source>
</evidence>
<evidence type="ECO:0000256" key="1">
    <source>
        <dbReference type="ARBA" id="ARBA00023125"/>
    </source>
</evidence>
<dbReference type="PROSITE" id="PS50943">
    <property type="entry name" value="HTH_CROC1"/>
    <property type="match status" value="1"/>
</dbReference>
<gene>
    <name evidence="3" type="ORF">EJA12_03445</name>
    <name evidence="4" type="ORF">SAMN04488126_103123</name>
</gene>